<dbReference type="EMBL" id="JAYRBN010000066">
    <property type="protein sequence ID" value="KAL2736666.1"/>
    <property type="molecule type" value="Genomic_DNA"/>
</dbReference>
<proteinExistence type="predicted"/>
<evidence type="ECO:0000313" key="2">
    <source>
        <dbReference type="EMBL" id="KAL2736666.1"/>
    </source>
</evidence>
<protein>
    <submittedName>
        <fullName evidence="2">Uncharacterized protein</fullName>
    </submittedName>
</protein>
<feature type="region of interest" description="Disordered" evidence="1">
    <location>
        <begin position="142"/>
        <end position="169"/>
    </location>
</feature>
<dbReference type="Proteomes" id="UP001607303">
    <property type="component" value="Unassembled WGS sequence"/>
</dbReference>
<reference evidence="2 3" key="1">
    <citation type="journal article" date="2024" name="Ann. Entomol. Soc. Am.">
        <title>Genomic analyses of the southern and eastern yellowjacket wasps (Hymenoptera: Vespidae) reveal evolutionary signatures of social life.</title>
        <authorList>
            <person name="Catto M.A."/>
            <person name="Caine P.B."/>
            <person name="Orr S.E."/>
            <person name="Hunt B.G."/>
            <person name="Goodisman M.A.D."/>
        </authorList>
    </citation>
    <scope>NUCLEOTIDE SEQUENCE [LARGE SCALE GENOMIC DNA]</scope>
    <source>
        <strain evidence="2">232</strain>
        <tissue evidence="2">Head and thorax</tissue>
    </source>
</reference>
<comment type="caution">
    <text evidence="2">The sequence shown here is derived from an EMBL/GenBank/DDBJ whole genome shotgun (WGS) entry which is preliminary data.</text>
</comment>
<gene>
    <name evidence="2" type="ORF">V1477_013175</name>
</gene>
<sequence>MQHRARVIEPLEKRARIVCNIPRTLKSWKSSRRKRHKGRGSEEDGKDVGGSSRTRERRFKSGEEGVAFKKRKEYGEPVAASARQLRAQLQPGAVTSTMLRGKPSSKDRTCPGNGETRKARNAGLGTAGRQLRAQLNARIAGVTSNPLRTTPPPPPPPASTPTHHHDSHHYYTPSKVRLFFEKKDPSKLYIDYGKSYLQKKLKLIYGKTMVSNENPKDGSTRLTMANATTLMKI</sequence>
<feature type="compositionally biased region" description="Pro residues" evidence="1">
    <location>
        <begin position="149"/>
        <end position="159"/>
    </location>
</feature>
<feature type="region of interest" description="Disordered" evidence="1">
    <location>
        <begin position="92"/>
        <end position="120"/>
    </location>
</feature>
<evidence type="ECO:0000256" key="1">
    <source>
        <dbReference type="SAM" id="MobiDB-lite"/>
    </source>
</evidence>
<keyword evidence="3" id="KW-1185">Reference proteome</keyword>
<accession>A0ABD2BV66</accession>
<evidence type="ECO:0000313" key="3">
    <source>
        <dbReference type="Proteomes" id="UP001607303"/>
    </source>
</evidence>
<name>A0ABD2BV66_VESMC</name>
<feature type="compositionally biased region" description="Basic residues" evidence="1">
    <location>
        <begin position="29"/>
        <end position="38"/>
    </location>
</feature>
<organism evidence="2 3">
    <name type="scientific">Vespula maculifrons</name>
    <name type="common">Eastern yellow jacket</name>
    <name type="synonym">Wasp</name>
    <dbReference type="NCBI Taxonomy" id="7453"/>
    <lineage>
        <taxon>Eukaryota</taxon>
        <taxon>Metazoa</taxon>
        <taxon>Ecdysozoa</taxon>
        <taxon>Arthropoda</taxon>
        <taxon>Hexapoda</taxon>
        <taxon>Insecta</taxon>
        <taxon>Pterygota</taxon>
        <taxon>Neoptera</taxon>
        <taxon>Endopterygota</taxon>
        <taxon>Hymenoptera</taxon>
        <taxon>Apocrita</taxon>
        <taxon>Aculeata</taxon>
        <taxon>Vespoidea</taxon>
        <taxon>Vespidae</taxon>
        <taxon>Vespinae</taxon>
        <taxon>Vespula</taxon>
    </lineage>
</organism>
<feature type="region of interest" description="Disordered" evidence="1">
    <location>
        <begin position="20"/>
        <end position="64"/>
    </location>
</feature>
<dbReference type="AlphaFoldDB" id="A0ABD2BV66"/>